<keyword evidence="2" id="KW-1185">Reference proteome</keyword>
<dbReference type="EMBL" id="JARBDR010000811">
    <property type="protein sequence ID" value="KAJ8306686.1"/>
    <property type="molecule type" value="Genomic_DNA"/>
</dbReference>
<name>A0ABQ9ERW9_TEGGR</name>
<organism evidence="1 2">
    <name type="scientific">Tegillarca granosa</name>
    <name type="common">Malaysian cockle</name>
    <name type="synonym">Anadara granosa</name>
    <dbReference type="NCBI Taxonomy" id="220873"/>
    <lineage>
        <taxon>Eukaryota</taxon>
        <taxon>Metazoa</taxon>
        <taxon>Spiralia</taxon>
        <taxon>Lophotrochozoa</taxon>
        <taxon>Mollusca</taxon>
        <taxon>Bivalvia</taxon>
        <taxon>Autobranchia</taxon>
        <taxon>Pteriomorphia</taxon>
        <taxon>Arcoida</taxon>
        <taxon>Arcoidea</taxon>
        <taxon>Arcidae</taxon>
        <taxon>Tegillarca</taxon>
    </lineage>
</organism>
<sequence length="141" mass="16628">MKITRLYRTPRISDDVINNVMSINACNTLRDCPNLVSNEPFEMNNNTWYNVTYDHDLVLFYLICVGVDVSENILTGIYASRKTIVKKDTLILIKHDKCKVPRKLMGKTFLDWACYKERPYFWKRLFQSIKVENQRAEESVP</sequence>
<protein>
    <submittedName>
        <fullName evidence="1">Uncharacterized protein</fullName>
    </submittedName>
</protein>
<evidence type="ECO:0000313" key="2">
    <source>
        <dbReference type="Proteomes" id="UP001217089"/>
    </source>
</evidence>
<reference evidence="1 2" key="1">
    <citation type="submission" date="2022-12" db="EMBL/GenBank/DDBJ databases">
        <title>Chromosome-level genome of Tegillarca granosa.</title>
        <authorList>
            <person name="Kim J."/>
        </authorList>
    </citation>
    <scope>NUCLEOTIDE SEQUENCE [LARGE SCALE GENOMIC DNA]</scope>
    <source>
        <strain evidence="1">Teg-2019</strain>
        <tissue evidence="1">Adductor muscle</tissue>
    </source>
</reference>
<dbReference type="SUPFAM" id="SSF52200">
    <property type="entry name" value="Toll/Interleukin receptor TIR domain"/>
    <property type="match status" value="1"/>
</dbReference>
<dbReference type="Proteomes" id="UP001217089">
    <property type="component" value="Unassembled WGS sequence"/>
</dbReference>
<evidence type="ECO:0000313" key="1">
    <source>
        <dbReference type="EMBL" id="KAJ8306686.1"/>
    </source>
</evidence>
<accession>A0ABQ9ERW9</accession>
<comment type="caution">
    <text evidence="1">The sequence shown here is derived from an EMBL/GenBank/DDBJ whole genome shotgun (WGS) entry which is preliminary data.</text>
</comment>
<dbReference type="InterPro" id="IPR035897">
    <property type="entry name" value="Toll_tir_struct_dom_sf"/>
</dbReference>
<proteinExistence type="predicted"/>
<gene>
    <name evidence="1" type="ORF">KUTeg_015727</name>
</gene>